<feature type="domain" description="DUF5689" evidence="1">
    <location>
        <begin position="293"/>
        <end position="533"/>
    </location>
</feature>
<dbReference type="RefSeq" id="WP_124986736.1">
    <property type="nucleotide sequence ID" value="NZ_CP034160.1"/>
</dbReference>
<organism evidence="2 3">
    <name type="scientific">Epilithonimonas vandammei</name>
    <dbReference type="NCBI Taxonomy" id="2487072"/>
    <lineage>
        <taxon>Bacteria</taxon>
        <taxon>Pseudomonadati</taxon>
        <taxon>Bacteroidota</taxon>
        <taxon>Flavobacteriia</taxon>
        <taxon>Flavobacteriales</taxon>
        <taxon>Weeksellaceae</taxon>
        <taxon>Chryseobacterium group</taxon>
        <taxon>Epilithonimonas</taxon>
    </lineage>
</organism>
<evidence type="ECO:0000259" key="1">
    <source>
        <dbReference type="Pfam" id="PF18942"/>
    </source>
</evidence>
<feature type="domain" description="DUF5689" evidence="1">
    <location>
        <begin position="44"/>
        <end position="278"/>
    </location>
</feature>
<dbReference type="KEGG" id="eva:EIB75_11355"/>
<proteinExistence type="predicted"/>
<dbReference type="Pfam" id="PF18942">
    <property type="entry name" value="DUF5689"/>
    <property type="match status" value="2"/>
</dbReference>
<accession>A0A3G8ZGT6</accession>
<dbReference type="InterPro" id="IPR043744">
    <property type="entry name" value="DUF5689"/>
</dbReference>
<dbReference type="Proteomes" id="UP000272316">
    <property type="component" value="Chromosome"/>
</dbReference>
<gene>
    <name evidence="2" type="ORF">EIB75_11355</name>
</gene>
<dbReference type="PROSITE" id="PS51257">
    <property type="entry name" value="PROKAR_LIPOPROTEIN"/>
    <property type="match status" value="1"/>
</dbReference>
<sequence length="724" mass="78514">MIINKFLKTVLMSALIAGTFTSCVKDDEWSTPEILCNNRFDAPTISMADFAAKAPTSGTYKIPADGPAVILDGYVVSSDENGNFYKTISFQDKPVNPTVGLQIEVDKASNYTDFPAGSHIRIKANGLVLGWDRGTRKIGSVDPTYAIGRIPSVSLKNYLAGVCNGSNRLDVATLVPTQVSNLADAQQVKYLNTLVSVPNVQFTDSEVSPTVKTYIDLNPLADTNRTLIDGNKNSTVIRNSSYFAFGANPLPTGNGTISFVVSRYNTDFQMLIRGIDDVKFTNPRFGECETATPNLTLGELKNLYPSNAADPRQITADYIIEAYVSSSDKSGNIYKTLYVQDKLENPTQGLGIVTNVVNMVGKYPVGTKVYIHAKDLWLSKVGGIVQLIDKTFNTSTNAYDYFLSNLKMNTNIVRACTQPTTPIVPLVVNSSILSGDTTGNLVGTLVKFEKAQFSIDAVYGYNNVINTYANPGLTTNRTIEFFKADGTADGTIIARNSAYSTFANASIPSGSGSALAILSKYNSDWQLYIRDQNEVDFSGNRFDSGPPKGGTSITYSGSFIENFESYPYSSSPYFNNFPAYVNDPFLGSRYWELRSFSGNKYVQLSANGASNSIKTYFIVPIDFTAANTLSFKVNVGFYNGDALKVYTTTNYTPLGNIGDATLNNITSNFTIPKTPTSGYGTLVSAGTYNLPTSLTGNGFIVFEYDGGSSNGITTTVQLDDITVQ</sequence>
<evidence type="ECO:0000313" key="2">
    <source>
        <dbReference type="EMBL" id="AZI55817.1"/>
    </source>
</evidence>
<evidence type="ECO:0000313" key="3">
    <source>
        <dbReference type="Proteomes" id="UP000272316"/>
    </source>
</evidence>
<name>A0A3G8ZGT6_9FLAO</name>
<dbReference type="EMBL" id="CP034160">
    <property type="protein sequence ID" value="AZI55817.1"/>
    <property type="molecule type" value="Genomic_DNA"/>
</dbReference>
<protein>
    <recommendedName>
        <fullName evidence="1">DUF5689 domain-containing protein</fullName>
    </recommendedName>
</protein>
<reference evidence="3" key="1">
    <citation type="submission" date="2018-11" db="EMBL/GenBank/DDBJ databases">
        <title>Proposal to divide the Flavobacteriaceae and reorganize its genera based on Amino Acid Identity values calculated from whole genome sequences.</title>
        <authorList>
            <person name="Nicholson A.C."/>
            <person name="Gulvik C.A."/>
            <person name="Whitney A.M."/>
            <person name="Sheth M."/>
            <person name="Batra D."/>
            <person name="Pryor J."/>
            <person name="Bernardet J.-F."/>
            <person name="Hugo C."/>
            <person name="Kampfer P."/>
            <person name="Newman J.D."/>
            <person name="McQuiston J.R."/>
        </authorList>
    </citation>
    <scope>NUCLEOTIDE SEQUENCE [LARGE SCALE GENOMIC DNA]</scope>
    <source>
        <strain evidence="3">H6466</strain>
    </source>
</reference>
<dbReference type="AlphaFoldDB" id="A0A3G8ZGT6"/>